<dbReference type="Proteomes" id="UP001152607">
    <property type="component" value="Unassembled WGS sequence"/>
</dbReference>
<organism evidence="1 2">
    <name type="scientific">Periconia digitata</name>
    <dbReference type="NCBI Taxonomy" id="1303443"/>
    <lineage>
        <taxon>Eukaryota</taxon>
        <taxon>Fungi</taxon>
        <taxon>Dikarya</taxon>
        <taxon>Ascomycota</taxon>
        <taxon>Pezizomycotina</taxon>
        <taxon>Dothideomycetes</taxon>
        <taxon>Pleosporomycetidae</taxon>
        <taxon>Pleosporales</taxon>
        <taxon>Massarineae</taxon>
        <taxon>Periconiaceae</taxon>
        <taxon>Periconia</taxon>
    </lineage>
</organism>
<accession>A0A9W4XPS3</accession>
<sequence length="88" mass="10398">MPSPRGAFHTLEHDFPSNKRWPARRMLSNIISQIKQRWWRLQCWVGTWSFGLCITTSCNHGAVVCYYTHQCHRRDGCKKSPADRRSHI</sequence>
<protein>
    <submittedName>
        <fullName evidence="1">Uncharacterized protein</fullName>
    </submittedName>
</protein>
<reference evidence="1" key="1">
    <citation type="submission" date="2023-01" db="EMBL/GenBank/DDBJ databases">
        <authorList>
            <person name="Van Ghelder C."/>
            <person name="Rancurel C."/>
        </authorList>
    </citation>
    <scope>NUCLEOTIDE SEQUENCE</scope>
    <source>
        <strain evidence="1">CNCM I-4278</strain>
    </source>
</reference>
<dbReference type="AlphaFoldDB" id="A0A9W4XPS3"/>
<evidence type="ECO:0000313" key="1">
    <source>
        <dbReference type="EMBL" id="CAI6256361.1"/>
    </source>
</evidence>
<proteinExistence type="predicted"/>
<name>A0A9W4XPS3_9PLEO</name>
<keyword evidence="2" id="KW-1185">Reference proteome</keyword>
<comment type="caution">
    <text evidence="1">The sequence shown here is derived from an EMBL/GenBank/DDBJ whole genome shotgun (WGS) entry which is preliminary data.</text>
</comment>
<dbReference type="EMBL" id="CAOQHR010000001">
    <property type="protein sequence ID" value="CAI6256361.1"/>
    <property type="molecule type" value="Genomic_DNA"/>
</dbReference>
<gene>
    <name evidence="1" type="ORF">PDIGIT_LOCUS1170</name>
</gene>
<evidence type="ECO:0000313" key="2">
    <source>
        <dbReference type="Proteomes" id="UP001152607"/>
    </source>
</evidence>